<evidence type="ECO:0000313" key="10">
    <source>
        <dbReference type="EMBL" id="SJZ88250.1"/>
    </source>
</evidence>
<dbReference type="InterPro" id="IPR016425">
    <property type="entry name" value="IspG_bac"/>
</dbReference>
<keyword evidence="11" id="KW-1185">Reference proteome</keyword>
<dbReference type="PANTHER" id="PTHR30454:SF0">
    <property type="entry name" value="4-HYDROXY-3-METHYLBUT-2-EN-1-YL DIPHOSPHATE SYNTHASE (FERREDOXIN), CHLOROPLASTIC"/>
    <property type="match status" value="1"/>
</dbReference>
<evidence type="ECO:0000256" key="2">
    <source>
        <dbReference type="ARBA" id="ARBA00022723"/>
    </source>
</evidence>
<keyword evidence="4 7" id="KW-0408">Iron</keyword>
<comment type="similarity">
    <text evidence="7">Belongs to the IspG family.</text>
</comment>
<comment type="catalytic activity">
    <reaction evidence="7">
        <text>(2E)-4-hydroxy-3-methylbut-2-enyl diphosphate + oxidized [flavodoxin] + H2O + 2 H(+) = 2-C-methyl-D-erythritol 2,4-cyclic diphosphate + reduced [flavodoxin]</text>
        <dbReference type="Rhea" id="RHEA:43604"/>
        <dbReference type="Rhea" id="RHEA-COMP:10622"/>
        <dbReference type="Rhea" id="RHEA-COMP:10623"/>
        <dbReference type="ChEBI" id="CHEBI:15377"/>
        <dbReference type="ChEBI" id="CHEBI:15378"/>
        <dbReference type="ChEBI" id="CHEBI:57618"/>
        <dbReference type="ChEBI" id="CHEBI:58210"/>
        <dbReference type="ChEBI" id="CHEBI:58483"/>
        <dbReference type="ChEBI" id="CHEBI:128753"/>
        <dbReference type="EC" id="1.17.7.3"/>
    </reaction>
</comment>
<sequence>MQFLQLNIIILTMKQDFKTAGFKKTREVYIGGNGNTERITIGGDSPVTIQTMWKEGITDVKDNPQKIEKIVQQINSLKLLGCDIIRFAVPDMESAESFIQICRASTMPLVADIHFDYRLALKCLEGPVGAIRINPGNIGARDRVEAVVNACRDTGTAIRIGVNTGSLPHDLAEQVNLGKISRALALSETAARESAVFDELNFNQFVVSMKASSVQETIDANEDFARRFEIPLHVGVTEAGPLITGVVKSTLAFSHLLKEGIGNTIRVSLSSSPENEVITGLEILRECGKRQGGIKLVSCPRCGRLGFDVHGFMQRWQNKLLSMKKDITVAVMGCVVNGPGEGKHADLGIAGAGGKAILFKKGVIVETVDIEKADEVFEKLLNEF</sequence>
<accession>A0A1T4P9L0</accession>
<comment type="pathway">
    <text evidence="7">Isoprenoid biosynthesis; isopentenyl diphosphate biosynthesis via DXP pathway; isopentenyl diphosphate from 1-deoxy-D-xylulose 5-phosphate: step 5/6.</text>
</comment>
<gene>
    <name evidence="7" type="primary">ispG</name>
    <name evidence="10" type="ORF">SAMN02745152_01498</name>
</gene>
<dbReference type="UniPathway" id="UPA00056">
    <property type="reaction ID" value="UER00096"/>
</dbReference>
<dbReference type="AlphaFoldDB" id="A0A1T4P9L0"/>
<dbReference type="HAMAP" id="MF_00159">
    <property type="entry name" value="IspG"/>
    <property type="match status" value="1"/>
</dbReference>
<organism evidence="10 11">
    <name type="scientific">Treponema berlinense</name>
    <dbReference type="NCBI Taxonomy" id="225004"/>
    <lineage>
        <taxon>Bacteria</taxon>
        <taxon>Pseudomonadati</taxon>
        <taxon>Spirochaetota</taxon>
        <taxon>Spirochaetia</taxon>
        <taxon>Spirochaetales</taxon>
        <taxon>Treponemataceae</taxon>
        <taxon>Treponema</taxon>
    </lineage>
</organism>
<comment type="function">
    <text evidence="7">Converts 2C-methyl-D-erythritol 2,4-cyclodiphosphate (ME-2,4cPP) into 1-hydroxy-2-methyl-2-(E)-butenyl 4-diphosphate.</text>
</comment>
<evidence type="ECO:0000313" key="11">
    <source>
        <dbReference type="Proteomes" id="UP000190395"/>
    </source>
</evidence>
<dbReference type="GO" id="GO:0016114">
    <property type="term" value="P:terpenoid biosynthetic process"/>
    <property type="evidence" value="ECO:0007669"/>
    <property type="project" value="InterPro"/>
</dbReference>
<dbReference type="NCBIfam" id="NF001540">
    <property type="entry name" value="PRK00366.1"/>
    <property type="match status" value="1"/>
</dbReference>
<feature type="binding site" evidence="7">
    <location>
        <position position="341"/>
    </location>
    <ligand>
        <name>[4Fe-4S] cluster</name>
        <dbReference type="ChEBI" id="CHEBI:49883"/>
    </ligand>
</feature>
<keyword evidence="3 7" id="KW-0560">Oxidoreductase</keyword>
<evidence type="ECO:0000259" key="8">
    <source>
        <dbReference type="Pfam" id="PF04551"/>
    </source>
</evidence>
<feature type="binding site" evidence="7">
    <location>
        <position position="302"/>
    </location>
    <ligand>
        <name>[4Fe-4S] cluster</name>
        <dbReference type="ChEBI" id="CHEBI:49883"/>
    </ligand>
</feature>
<dbReference type="GO" id="GO:0141197">
    <property type="term" value="F:4-hydroxy-3-methylbut-2-enyl-diphosphate synthase activity (flavodoxin)"/>
    <property type="evidence" value="ECO:0007669"/>
    <property type="project" value="UniProtKB-EC"/>
</dbReference>
<evidence type="ECO:0000259" key="9">
    <source>
        <dbReference type="Pfam" id="PF26540"/>
    </source>
</evidence>
<dbReference type="Gene3D" id="3.20.20.20">
    <property type="entry name" value="Dihydropteroate synthase-like"/>
    <property type="match status" value="1"/>
</dbReference>
<keyword evidence="1 7" id="KW-0004">4Fe-4S</keyword>
<dbReference type="STRING" id="225004.SAMN02745152_01498"/>
<evidence type="ECO:0000256" key="4">
    <source>
        <dbReference type="ARBA" id="ARBA00023004"/>
    </source>
</evidence>
<protein>
    <recommendedName>
        <fullName evidence="7">4-hydroxy-3-methylbut-2-en-1-yl diphosphate synthase (flavodoxin)</fullName>
        <ecNumber evidence="7">1.17.7.3</ecNumber>
    </recommendedName>
    <alternativeName>
        <fullName evidence="7">1-hydroxy-2-methyl-2-(E)-butenyl 4-diphosphate synthase</fullName>
    </alternativeName>
</protein>
<keyword evidence="2 7" id="KW-0479">Metal-binding</keyword>
<feature type="domain" description="IspG C-terminal" evidence="9">
    <location>
        <begin position="296"/>
        <end position="382"/>
    </location>
</feature>
<dbReference type="InterPro" id="IPR011005">
    <property type="entry name" value="Dihydropteroate_synth-like_sf"/>
</dbReference>
<evidence type="ECO:0000256" key="5">
    <source>
        <dbReference type="ARBA" id="ARBA00023014"/>
    </source>
</evidence>
<dbReference type="GO" id="GO:0019288">
    <property type="term" value="P:isopentenyl diphosphate biosynthetic process, methylerythritol 4-phosphate pathway"/>
    <property type="evidence" value="ECO:0007669"/>
    <property type="project" value="UniProtKB-UniRule"/>
</dbReference>
<dbReference type="InterPro" id="IPR004588">
    <property type="entry name" value="IspG_bac-typ"/>
</dbReference>
<feature type="binding site" evidence="7">
    <location>
        <position position="299"/>
    </location>
    <ligand>
        <name>[4Fe-4S] cluster</name>
        <dbReference type="ChEBI" id="CHEBI:49883"/>
    </ligand>
</feature>
<evidence type="ECO:0000256" key="1">
    <source>
        <dbReference type="ARBA" id="ARBA00022485"/>
    </source>
</evidence>
<dbReference type="SUPFAM" id="SSF51717">
    <property type="entry name" value="Dihydropteroate synthetase-like"/>
    <property type="match status" value="1"/>
</dbReference>
<comment type="cofactor">
    <cofactor evidence="7">
        <name>[4Fe-4S] cluster</name>
        <dbReference type="ChEBI" id="CHEBI:49883"/>
    </cofactor>
    <text evidence="7">Binds 1 [4Fe-4S] cluster.</text>
</comment>
<dbReference type="GO" id="GO:0046429">
    <property type="term" value="F:4-hydroxy-3-methylbut-2-en-1-yl diphosphate synthase activity (ferredoxin)"/>
    <property type="evidence" value="ECO:0007669"/>
    <property type="project" value="UniProtKB-UniRule"/>
</dbReference>
<evidence type="ECO:0000256" key="6">
    <source>
        <dbReference type="ARBA" id="ARBA00023229"/>
    </source>
</evidence>
<dbReference type="Pfam" id="PF04551">
    <property type="entry name" value="GcpE"/>
    <property type="match status" value="1"/>
</dbReference>
<dbReference type="PIRSF" id="PIRSF004640">
    <property type="entry name" value="IspG"/>
    <property type="match status" value="1"/>
</dbReference>
<dbReference type="InterPro" id="IPR045854">
    <property type="entry name" value="NO2/SO3_Rdtase_4Fe4S_sf"/>
</dbReference>
<dbReference type="NCBIfam" id="TIGR00612">
    <property type="entry name" value="ispG_gcpE"/>
    <property type="match status" value="1"/>
</dbReference>
<dbReference type="Gene3D" id="3.30.413.10">
    <property type="entry name" value="Sulfite Reductase Hemoprotein, domain 1"/>
    <property type="match status" value="1"/>
</dbReference>
<reference evidence="10 11" key="1">
    <citation type="submission" date="2017-02" db="EMBL/GenBank/DDBJ databases">
        <authorList>
            <person name="Peterson S.W."/>
        </authorList>
    </citation>
    <scope>NUCLEOTIDE SEQUENCE [LARGE SCALE GENOMIC DNA]</scope>
    <source>
        <strain evidence="10 11">ATCC BAA-909</strain>
    </source>
</reference>
<dbReference type="GO" id="GO:0051539">
    <property type="term" value="F:4 iron, 4 sulfur cluster binding"/>
    <property type="evidence" value="ECO:0007669"/>
    <property type="project" value="UniProtKB-UniRule"/>
</dbReference>
<dbReference type="Proteomes" id="UP000190395">
    <property type="component" value="Unassembled WGS sequence"/>
</dbReference>
<dbReference type="GO" id="GO:0005506">
    <property type="term" value="F:iron ion binding"/>
    <property type="evidence" value="ECO:0007669"/>
    <property type="project" value="InterPro"/>
</dbReference>
<dbReference type="Pfam" id="PF26540">
    <property type="entry name" value="GcpE_C"/>
    <property type="match status" value="1"/>
</dbReference>
<dbReference type="EC" id="1.17.7.3" evidence="7"/>
<keyword evidence="5 7" id="KW-0411">Iron-sulfur</keyword>
<dbReference type="InterPro" id="IPR058578">
    <property type="entry name" value="IspG_TIM"/>
</dbReference>
<dbReference type="InterPro" id="IPR058579">
    <property type="entry name" value="IspG_C"/>
</dbReference>
<feature type="binding site" evidence="7">
    <location>
        <position position="334"/>
    </location>
    <ligand>
        <name>[4Fe-4S] cluster</name>
        <dbReference type="ChEBI" id="CHEBI:49883"/>
    </ligand>
</feature>
<dbReference type="EMBL" id="FUXC01000008">
    <property type="protein sequence ID" value="SJZ88250.1"/>
    <property type="molecule type" value="Genomic_DNA"/>
</dbReference>
<evidence type="ECO:0000256" key="3">
    <source>
        <dbReference type="ARBA" id="ARBA00023002"/>
    </source>
</evidence>
<dbReference type="SUPFAM" id="SSF56014">
    <property type="entry name" value="Nitrite and sulphite reductase 4Fe-4S domain-like"/>
    <property type="match status" value="1"/>
</dbReference>
<feature type="domain" description="IspG TIM-barrel" evidence="8">
    <location>
        <begin position="37"/>
        <end position="280"/>
    </location>
</feature>
<keyword evidence="6 7" id="KW-0414">Isoprene biosynthesis</keyword>
<name>A0A1T4P9L0_9SPIR</name>
<proteinExistence type="inferred from homology"/>
<dbReference type="PANTHER" id="PTHR30454">
    <property type="entry name" value="4-HYDROXY-3-METHYLBUT-2-EN-1-YL DIPHOSPHATE SYNTHASE"/>
    <property type="match status" value="1"/>
</dbReference>
<evidence type="ECO:0000256" key="7">
    <source>
        <dbReference type="HAMAP-Rule" id="MF_00159"/>
    </source>
</evidence>